<dbReference type="EMBL" id="LR798456">
    <property type="protein sequence ID" value="CAB5238031.1"/>
    <property type="molecule type" value="Genomic_DNA"/>
</dbReference>
<dbReference type="EMBL" id="LR796941">
    <property type="protein sequence ID" value="CAB4176571.1"/>
    <property type="molecule type" value="Genomic_DNA"/>
</dbReference>
<organism evidence="2">
    <name type="scientific">uncultured Caudovirales phage</name>
    <dbReference type="NCBI Taxonomy" id="2100421"/>
    <lineage>
        <taxon>Viruses</taxon>
        <taxon>Duplodnaviria</taxon>
        <taxon>Heunggongvirae</taxon>
        <taxon>Uroviricota</taxon>
        <taxon>Caudoviricetes</taxon>
        <taxon>Peduoviridae</taxon>
        <taxon>Maltschvirus</taxon>
        <taxon>Maltschvirus maltsch</taxon>
    </lineage>
</organism>
<protein>
    <submittedName>
        <fullName evidence="2">Uncharacterized protein</fullName>
    </submittedName>
</protein>
<accession>A0A6J5QKR9</accession>
<name>A0A6J5QKR9_9CAUD</name>
<dbReference type="EMBL" id="LR797371">
    <property type="protein sequence ID" value="CAB4211367.1"/>
    <property type="molecule type" value="Genomic_DNA"/>
</dbReference>
<evidence type="ECO:0000313" key="1">
    <source>
        <dbReference type="EMBL" id="CAB4176571.1"/>
    </source>
</evidence>
<evidence type="ECO:0000313" key="3">
    <source>
        <dbReference type="EMBL" id="CAB4197709.1"/>
    </source>
</evidence>
<proteinExistence type="predicted"/>
<dbReference type="EMBL" id="LR797258">
    <property type="protein sequence ID" value="CAB4197709.1"/>
    <property type="molecule type" value="Genomic_DNA"/>
</dbReference>
<dbReference type="EMBL" id="LR797025">
    <property type="protein sequence ID" value="CAB4183107.1"/>
    <property type="molecule type" value="Genomic_DNA"/>
</dbReference>
<gene>
    <name evidence="2" type="ORF">UFOVP1076_40</name>
    <name evidence="3" type="ORF">UFOVP1314_23</name>
    <name evidence="4" type="ORF">UFOVP1427_48</name>
    <name evidence="5" type="ORF">UFOVP1523_52</name>
    <name evidence="1" type="ORF">UFOVP991_40</name>
</gene>
<reference evidence="2" key="1">
    <citation type="submission" date="2020-05" db="EMBL/GenBank/DDBJ databases">
        <authorList>
            <person name="Chiriac C."/>
            <person name="Salcher M."/>
            <person name="Ghai R."/>
            <person name="Kavagutti S V."/>
        </authorList>
    </citation>
    <scope>NUCLEOTIDE SEQUENCE</scope>
</reference>
<sequence length="147" mass="15329">MPAKGVLLCGVAVSATSGESGATPVVIGRITGLTGLGADRKAVQNIHNDLTNGWVEKLISCIKELKPFSISLVHDTNGSDWKTLITQSMGAFAITWPTEQGFVSGGELSFEAAITDYTFGAPDIESRINATMTVTPSGEPTITSGND</sequence>
<evidence type="ECO:0000313" key="4">
    <source>
        <dbReference type="EMBL" id="CAB4211367.1"/>
    </source>
</evidence>
<evidence type="ECO:0000313" key="2">
    <source>
        <dbReference type="EMBL" id="CAB4183107.1"/>
    </source>
</evidence>
<evidence type="ECO:0000313" key="5">
    <source>
        <dbReference type="EMBL" id="CAB5238031.1"/>
    </source>
</evidence>
<dbReference type="Gene3D" id="4.10.410.40">
    <property type="match status" value="1"/>
</dbReference>